<dbReference type="Proteomes" id="UP000239241">
    <property type="component" value="Unassembled WGS sequence"/>
</dbReference>
<feature type="compositionally biased region" description="Basic and acidic residues" evidence="1">
    <location>
        <begin position="45"/>
        <end position="57"/>
    </location>
</feature>
<name>A0A2S5VSQ3_9MICO</name>
<feature type="region of interest" description="Disordered" evidence="1">
    <location>
        <begin position="657"/>
        <end position="698"/>
    </location>
</feature>
<feature type="region of interest" description="Disordered" evidence="1">
    <location>
        <begin position="1"/>
        <end position="151"/>
    </location>
</feature>
<feature type="compositionally biased region" description="Low complexity" evidence="1">
    <location>
        <begin position="668"/>
        <end position="677"/>
    </location>
</feature>
<feature type="compositionally biased region" description="Basic and acidic residues" evidence="1">
    <location>
        <begin position="13"/>
        <end position="27"/>
    </location>
</feature>
<dbReference type="AlphaFoldDB" id="A0A2S5VSQ3"/>
<comment type="caution">
    <text evidence="3">The sequence shown here is derived from an EMBL/GenBank/DDBJ whole genome shotgun (WGS) entry which is preliminary data.</text>
</comment>
<sequence length="698" mass="75295">MVPASVGGFAALGRRDGGARVRAERTPPIRAKAPGERTGGGEARAPARREVDRRAGSADRGPSGRTGGLDPEAPGGGGVERARCHQLGVEGGRSGPHGSAVQARLHRQQHESAREVRQQRGALPGRGRGGSRGVQRAPSADPGRRREGGRAVIANVTRGSRMGGLMSYLQGEGRANEHTDPHLVAGNAAIVTMRGYGVLDRATALAIAEDLDEPRRVFGTEITRNEKAVDPETGATSTRRVAADVWHASLSIAAHEGELTDEKWAAISERFVEKMGYAGQEIGKADCRWVAVRHGLSKNGNDHVHVAVSLVREDGTKASTHLDYARAQKATRELEREFGLELLHDSERTVAQRGERPGERESAARRGAVEVDAKRLERTVRAAAGASQDEAEFVRRVRRDGVLIRPRYAAGRDDVVAGYSVALRPEKGQPAVWHGGGRLARDLTLPELRKSWPDSPETATEAVAEWQATAKNPWQYKPVAPGREEAEMRPEMFDMYTKDMSRLHDYIARLDPNDHAAWAHVAKDTAGAYAAWSRRLESTPGPLADASRTLARASQIRAYESKPRPPQMPSMTGTTALILTQARKGKNAAAEAMLLRKLSQTSLSVYRAVKATGDARTAQATADVMKQRLTVIRDSYAAQIERNTLAALPADTRQAMQRTQLAAGTGSPLPTTLTPAAKPVGVPTTRAPSKPARDGNER</sequence>
<evidence type="ECO:0000259" key="2">
    <source>
        <dbReference type="Pfam" id="PF03432"/>
    </source>
</evidence>
<feature type="compositionally biased region" description="Basic and acidic residues" evidence="1">
    <location>
        <begin position="108"/>
        <end position="118"/>
    </location>
</feature>
<dbReference type="Pfam" id="PF03432">
    <property type="entry name" value="Relaxase"/>
    <property type="match status" value="1"/>
</dbReference>
<evidence type="ECO:0000313" key="4">
    <source>
        <dbReference type="Proteomes" id="UP000239241"/>
    </source>
</evidence>
<organism evidence="3 4">
    <name type="scientific">Clavibacter michiganensis</name>
    <dbReference type="NCBI Taxonomy" id="28447"/>
    <lineage>
        <taxon>Bacteria</taxon>
        <taxon>Bacillati</taxon>
        <taxon>Actinomycetota</taxon>
        <taxon>Actinomycetes</taxon>
        <taxon>Micrococcales</taxon>
        <taxon>Microbacteriaceae</taxon>
        <taxon>Clavibacter</taxon>
    </lineage>
</organism>
<protein>
    <submittedName>
        <fullName evidence="3">Relaxase</fullName>
    </submittedName>
</protein>
<reference evidence="3 4" key="1">
    <citation type="submission" date="2018-02" db="EMBL/GenBank/DDBJ databases">
        <title>Bacteriophage NCPPB3778 and a type I-E CRISPR drive the evolution of the US Biological Select Agent, Rathayibacter toxicus.</title>
        <authorList>
            <person name="Davis E.W.II."/>
            <person name="Tabima J.F."/>
            <person name="Weisberg A.J."/>
            <person name="Lopes L.D."/>
            <person name="Wiseman M.S."/>
            <person name="Wiseman M.S."/>
            <person name="Pupko T."/>
            <person name="Belcher M.S."/>
            <person name="Sechler A.J."/>
            <person name="Tancos M.A."/>
            <person name="Schroeder B.K."/>
            <person name="Murray T.D."/>
            <person name="Luster D.G."/>
            <person name="Schneider W.L."/>
            <person name="Rogers E."/>
            <person name="Andreote F.D."/>
            <person name="Grunwald N.J."/>
            <person name="Putnam M.L."/>
            <person name="Chang J.H."/>
        </authorList>
    </citation>
    <scope>NUCLEOTIDE SEQUENCE [LARGE SCALE GENOMIC DNA]</scope>
    <source>
        <strain evidence="3 4">AY1B3</strain>
    </source>
</reference>
<evidence type="ECO:0000313" key="3">
    <source>
        <dbReference type="EMBL" id="PPF66642.1"/>
    </source>
</evidence>
<gene>
    <name evidence="3" type="ORF">C5E16_11000</name>
</gene>
<dbReference type="InterPro" id="IPR005094">
    <property type="entry name" value="Endonuclease_MobA/VirD2"/>
</dbReference>
<feature type="region of interest" description="Disordered" evidence="1">
    <location>
        <begin position="349"/>
        <end position="368"/>
    </location>
</feature>
<dbReference type="EMBL" id="PSXY01000018">
    <property type="protein sequence ID" value="PPF66642.1"/>
    <property type="molecule type" value="Genomic_DNA"/>
</dbReference>
<evidence type="ECO:0000256" key="1">
    <source>
        <dbReference type="SAM" id="MobiDB-lite"/>
    </source>
</evidence>
<feature type="domain" description="MobA/VirD2-like nuclease" evidence="2">
    <location>
        <begin position="238"/>
        <end position="340"/>
    </location>
</feature>
<accession>A0A2S5VSQ3</accession>
<proteinExistence type="predicted"/>